<dbReference type="FunFam" id="2.40.10.10:FF:000156">
    <property type="entry name" value="MIP06385p"/>
    <property type="match status" value="1"/>
</dbReference>
<comment type="caution">
    <text evidence="12">The sequence shown here is derived from an EMBL/GenBank/DDBJ whole genome shotgun (WGS) entry which is preliminary data.</text>
</comment>
<dbReference type="EMBL" id="JAGDFL010000645">
    <property type="protein sequence ID" value="KAG7383527.1"/>
    <property type="molecule type" value="Genomic_DNA"/>
</dbReference>
<dbReference type="InterPro" id="IPR050430">
    <property type="entry name" value="Peptidase_S1"/>
</dbReference>
<evidence type="ECO:0000256" key="6">
    <source>
        <dbReference type="ARBA" id="ARBA00023157"/>
    </source>
</evidence>
<keyword evidence="5" id="KW-0843">Virulence</keyword>
<keyword evidence="8" id="KW-0720">Serine protease</keyword>
<dbReference type="PANTHER" id="PTHR24276:SF98">
    <property type="entry name" value="FI18310P1-RELATED"/>
    <property type="match status" value="1"/>
</dbReference>
<comment type="subcellular location">
    <subcellularLocation>
        <location evidence="1">Secreted</location>
    </subcellularLocation>
</comment>
<dbReference type="InterPro" id="IPR001254">
    <property type="entry name" value="Trypsin_dom"/>
</dbReference>
<feature type="compositionally biased region" description="Polar residues" evidence="9">
    <location>
        <begin position="398"/>
        <end position="417"/>
    </location>
</feature>
<feature type="chain" id="PRO_5035834250" description="Peptidase S1 domain-containing protein" evidence="10">
    <location>
        <begin position="19"/>
        <end position="428"/>
    </location>
</feature>
<dbReference type="InterPro" id="IPR018114">
    <property type="entry name" value="TRYPSIN_HIS"/>
</dbReference>
<evidence type="ECO:0000256" key="10">
    <source>
        <dbReference type="SAM" id="SignalP"/>
    </source>
</evidence>
<dbReference type="InterPro" id="IPR033116">
    <property type="entry name" value="TRYPSIN_SER"/>
</dbReference>
<name>A0A8T1VQK0_9STRA</name>
<dbReference type="PROSITE" id="PS00134">
    <property type="entry name" value="TRYPSIN_HIS"/>
    <property type="match status" value="1"/>
</dbReference>
<feature type="compositionally biased region" description="Pro residues" evidence="9">
    <location>
        <begin position="418"/>
        <end position="428"/>
    </location>
</feature>
<dbReference type="SMART" id="SM00020">
    <property type="entry name" value="Tryp_SPc"/>
    <property type="match status" value="1"/>
</dbReference>
<evidence type="ECO:0000256" key="8">
    <source>
        <dbReference type="RuleBase" id="RU363034"/>
    </source>
</evidence>
<dbReference type="GO" id="GO:0005576">
    <property type="term" value="C:extracellular region"/>
    <property type="evidence" value="ECO:0007669"/>
    <property type="project" value="UniProtKB-SubCell"/>
</dbReference>
<dbReference type="GO" id="GO:0004252">
    <property type="term" value="F:serine-type endopeptidase activity"/>
    <property type="evidence" value="ECO:0007669"/>
    <property type="project" value="InterPro"/>
</dbReference>
<evidence type="ECO:0000256" key="4">
    <source>
        <dbReference type="ARBA" id="ARBA00022729"/>
    </source>
</evidence>
<feature type="compositionally biased region" description="Low complexity" evidence="9">
    <location>
        <begin position="376"/>
        <end position="394"/>
    </location>
</feature>
<comment type="similarity">
    <text evidence="2">Belongs to the peptidase S1 family.</text>
</comment>
<accession>A0A8T1VQK0</accession>
<evidence type="ECO:0000256" key="3">
    <source>
        <dbReference type="ARBA" id="ARBA00022525"/>
    </source>
</evidence>
<dbReference type="CDD" id="cd00190">
    <property type="entry name" value="Tryp_SPc"/>
    <property type="match status" value="1"/>
</dbReference>
<keyword evidence="7" id="KW-0325">Glycoprotein</keyword>
<feature type="region of interest" description="Disordered" evidence="9">
    <location>
        <begin position="271"/>
        <end position="315"/>
    </location>
</feature>
<feature type="compositionally biased region" description="Low complexity" evidence="9">
    <location>
        <begin position="298"/>
        <end position="315"/>
    </location>
</feature>
<proteinExistence type="inferred from homology"/>
<evidence type="ECO:0000256" key="7">
    <source>
        <dbReference type="ARBA" id="ARBA00023180"/>
    </source>
</evidence>
<dbReference type="OrthoDB" id="104223at2759"/>
<dbReference type="PROSITE" id="PS00135">
    <property type="entry name" value="TRYPSIN_SER"/>
    <property type="match status" value="1"/>
</dbReference>
<feature type="domain" description="Peptidase S1" evidence="11">
    <location>
        <begin position="46"/>
        <end position="264"/>
    </location>
</feature>
<gene>
    <name evidence="12" type="ORF">PHYBOEH_009874</name>
</gene>
<organism evidence="12 13">
    <name type="scientific">Phytophthora boehmeriae</name>
    <dbReference type="NCBI Taxonomy" id="109152"/>
    <lineage>
        <taxon>Eukaryota</taxon>
        <taxon>Sar</taxon>
        <taxon>Stramenopiles</taxon>
        <taxon>Oomycota</taxon>
        <taxon>Peronosporomycetes</taxon>
        <taxon>Peronosporales</taxon>
        <taxon>Peronosporaceae</taxon>
        <taxon>Phytophthora</taxon>
    </lineage>
</organism>
<evidence type="ECO:0000256" key="9">
    <source>
        <dbReference type="SAM" id="MobiDB-lite"/>
    </source>
</evidence>
<feature type="signal peptide" evidence="10">
    <location>
        <begin position="1"/>
        <end position="18"/>
    </location>
</feature>
<keyword evidence="6" id="KW-1015">Disulfide bond</keyword>
<evidence type="ECO:0000259" key="11">
    <source>
        <dbReference type="PROSITE" id="PS50240"/>
    </source>
</evidence>
<dbReference type="PROSITE" id="PS50240">
    <property type="entry name" value="TRYPSIN_DOM"/>
    <property type="match status" value="1"/>
</dbReference>
<dbReference type="AlphaFoldDB" id="A0A8T1VQK0"/>
<sequence length="428" mass="45064">MTLARILMFVSTLAVVASSYTFSDNNKIEPNEEESSGLTDNDESHIYGGTEVDIDYYPFAVNIRSDLFDGSFCGGALIAPEWVLTAAHCVMTDDIDVLAVLGSQEREGNAGEQIKVVKGFQHPQYHKRKHLYDIGLLKLVKPSTHDLATLCSEDGSDNEVGTIATIIGWGKTENRTQSGTLLGVNVEIISNAQCNKRYDNRITEGMICAGKGDGKDSCKGDSGGPLVANGVLVGAASWGRKCGARPGVYTRLTYVMDYIHDILNGGDGSKFATPSSSGSDSSTLHGIESVPSTTNDVAASTSKPSTASSESGSTSSLITGTFHFDVSTSVSSDTYSGPISSSSSGVLDADISFSDASSSSTDCLSPDAFNSVSETFSLEASESESTSVSGSNFELTKQESVNGVEQQSTQTSKMSPQTEPPAPKFPSK</sequence>
<keyword evidence="3" id="KW-0964">Secreted</keyword>
<dbReference type="Proteomes" id="UP000693981">
    <property type="component" value="Unassembled WGS sequence"/>
</dbReference>
<evidence type="ECO:0000256" key="5">
    <source>
        <dbReference type="ARBA" id="ARBA00023026"/>
    </source>
</evidence>
<keyword evidence="4 10" id="KW-0732">Signal</keyword>
<keyword evidence="13" id="KW-1185">Reference proteome</keyword>
<dbReference type="GO" id="GO:0006508">
    <property type="term" value="P:proteolysis"/>
    <property type="evidence" value="ECO:0007669"/>
    <property type="project" value="UniProtKB-KW"/>
</dbReference>
<keyword evidence="8" id="KW-0378">Hydrolase</keyword>
<evidence type="ECO:0000313" key="12">
    <source>
        <dbReference type="EMBL" id="KAG7383527.1"/>
    </source>
</evidence>
<dbReference type="PANTHER" id="PTHR24276">
    <property type="entry name" value="POLYSERASE-RELATED"/>
    <property type="match status" value="1"/>
</dbReference>
<evidence type="ECO:0000256" key="1">
    <source>
        <dbReference type="ARBA" id="ARBA00004613"/>
    </source>
</evidence>
<feature type="region of interest" description="Disordered" evidence="9">
    <location>
        <begin position="376"/>
        <end position="428"/>
    </location>
</feature>
<keyword evidence="8" id="KW-0645">Protease</keyword>
<evidence type="ECO:0000313" key="13">
    <source>
        <dbReference type="Proteomes" id="UP000693981"/>
    </source>
</evidence>
<dbReference type="Pfam" id="PF00089">
    <property type="entry name" value="Trypsin"/>
    <property type="match status" value="1"/>
</dbReference>
<reference evidence="12" key="1">
    <citation type="submission" date="2021-02" db="EMBL/GenBank/DDBJ databases">
        <authorList>
            <person name="Palmer J.M."/>
        </authorList>
    </citation>
    <scope>NUCLEOTIDE SEQUENCE</scope>
    <source>
        <strain evidence="12">SCRP23</strain>
    </source>
</reference>
<protein>
    <recommendedName>
        <fullName evidence="11">Peptidase S1 domain-containing protein</fullName>
    </recommendedName>
</protein>
<evidence type="ECO:0000256" key="2">
    <source>
        <dbReference type="ARBA" id="ARBA00007664"/>
    </source>
</evidence>